<organism evidence="2 3">
    <name type="scientific">Nitrosospira multiformis</name>
    <dbReference type="NCBI Taxonomy" id="1231"/>
    <lineage>
        <taxon>Bacteria</taxon>
        <taxon>Pseudomonadati</taxon>
        <taxon>Pseudomonadota</taxon>
        <taxon>Betaproteobacteria</taxon>
        <taxon>Nitrosomonadales</taxon>
        <taxon>Nitrosomonadaceae</taxon>
        <taxon>Nitrosospira</taxon>
    </lineage>
</organism>
<sequence>DLNAKLAEWEAFYNYHRPHGSLGGKTPYERLIEKMR</sequence>
<dbReference type="InterPro" id="IPR012337">
    <property type="entry name" value="RNaseH-like_sf"/>
</dbReference>
<dbReference type="Proteomes" id="UP000183898">
    <property type="component" value="Unassembled WGS sequence"/>
</dbReference>
<protein>
    <submittedName>
        <fullName evidence="2">Integrase core domain-containing protein</fullName>
    </submittedName>
</protein>
<dbReference type="EMBL" id="FOCT01000041">
    <property type="protein sequence ID" value="SEO54217.1"/>
    <property type="molecule type" value="Genomic_DNA"/>
</dbReference>
<gene>
    <name evidence="2" type="ORF">SAMN05216404_1411</name>
</gene>
<dbReference type="SUPFAM" id="SSF53098">
    <property type="entry name" value="Ribonuclease H-like"/>
    <property type="match status" value="1"/>
</dbReference>
<feature type="domain" description="Integrase catalytic" evidence="1">
    <location>
        <begin position="1"/>
        <end position="27"/>
    </location>
</feature>
<accession>A0A1H8QJW1</accession>
<dbReference type="Pfam" id="PF13683">
    <property type="entry name" value="rve_3"/>
    <property type="match status" value="1"/>
</dbReference>
<evidence type="ECO:0000313" key="2">
    <source>
        <dbReference type="EMBL" id="SEO54217.1"/>
    </source>
</evidence>
<name>A0A1H8QJW1_9PROT</name>
<proteinExistence type="predicted"/>
<evidence type="ECO:0000259" key="1">
    <source>
        <dbReference type="Pfam" id="PF13683"/>
    </source>
</evidence>
<evidence type="ECO:0000313" key="3">
    <source>
        <dbReference type="Proteomes" id="UP000183898"/>
    </source>
</evidence>
<dbReference type="GO" id="GO:0015074">
    <property type="term" value="P:DNA integration"/>
    <property type="evidence" value="ECO:0007669"/>
    <property type="project" value="InterPro"/>
</dbReference>
<dbReference type="AlphaFoldDB" id="A0A1H8QJW1"/>
<feature type="non-terminal residue" evidence="2">
    <location>
        <position position="1"/>
    </location>
</feature>
<reference evidence="2 3" key="1">
    <citation type="submission" date="2016-10" db="EMBL/GenBank/DDBJ databases">
        <authorList>
            <person name="de Groot N.N."/>
        </authorList>
    </citation>
    <scope>NUCLEOTIDE SEQUENCE [LARGE SCALE GENOMIC DNA]</scope>
    <source>
        <strain evidence="2 3">Nl18</strain>
    </source>
</reference>
<dbReference type="InterPro" id="IPR001584">
    <property type="entry name" value="Integrase_cat-core"/>
</dbReference>